<keyword evidence="2" id="KW-0378">Hydrolase</keyword>
<evidence type="ECO:0000256" key="1">
    <source>
        <dbReference type="SAM" id="Phobius"/>
    </source>
</evidence>
<dbReference type="Proteomes" id="UP001430455">
    <property type="component" value="Unassembled WGS sequence"/>
</dbReference>
<feature type="transmembrane region" description="Helical" evidence="1">
    <location>
        <begin position="141"/>
        <end position="158"/>
    </location>
</feature>
<keyword evidence="1" id="KW-0812">Transmembrane</keyword>
<dbReference type="GO" id="GO:0016787">
    <property type="term" value="F:hydrolase activity"/>
    <property type="evidence" value="ECO:0007669"/>
    <property type="project" value="UniProtKB-KW"/>
</dbReference>
<evidence type="ECO:0000313" key="2">
    <source>
        <dbReference type="EMBL" id="MBX0297764.1"/>
    </source>
</evidence>
<name>A0AAW4PJ02_9EURY</name>
<dbReference type="Pfam" id="PF04307">
    <property type="entry name" value="YdjM"/>
    <property type="match status" value="1"/>
</dbReference>
<proteinExistence type="predicted"/>
<dbReference type="InterPro" id="IPR007404">
    <property type="entry name" value="YdjM-like"/>
</dbReference>
<protein>
    <submittedName>
        <fullName evidence="2">Metal-dependent hydrolase</fullName>
    </submittedName>
</protein>
<keyword evidence="3" id="KW-1185">Reference proteome</keyword>
<gene>
    <name evidence="2" type="ORF">EGH23_23115</name>
</gene>
<accession>A0AAW4PJ02</accession>
<keyword evidence="1" id="KW-0472">Membrane</keyword>
<feature type="transmembrane region" description="Helical" evidence="1">
    <location>
        <begin position="29"/>
        <end position="50"/>
    </location>
</feature>
<comment type="caution">
    <text evidence="2">The sequence shown here is derived from an EMBL/GenBank/DDBJ whole genome shotgun (WGS) entry which is preliminary data.</text>
</comment>
<keyword evidence="1" id="KW-1133">Transmembrane helix</keyword>
<reference evidence="2 3" key="1">
    <citation type="submission" date="2021-06" db="EMBL/GenBank/DDBJ databases">
        <title>Halomicroarcula sp. a new haloarchaeum isolated from saline soil.</title>
        <authorList>
            <person name="Duran-Viseras A."/>
            <person name="Sanchez-Porro C."/>
            <person name="Ventosa A."/>
        </authorList>
    </citation>
    <scope>NUCLEOTIDE SEQUENCE [LARGE SCALE GENOMIC DNA]</scope>
    <source>
        <strain evidence="2 3">F27</strain>
    </source>
</reference>
<evidence type="ECO:0000313" key="3">
    <source>
        <dbReference type="Proteomes" id="UP001430455"/>
    </source>
</evidence>
<dbReference type="AlphaFoldDB" id="A0AAW4PJ02"/>
<dbReference type="RefSeq" id="WP_220582348.1">
    <property type="nucleotide sequence ID" value="NZ_RKLT01000027.1"/>
</dbReference>
<feature type="transmembrane region" description="Helical" evidence="1">
    <location>
        <begin position="62"/>
        <end position="84"/>
    </location>
</feature>
<organism evidence="2 3">
    <name type="scientific">Haloarcula nitratireducens</name>
    <dbReference type="NCBI Taxonomy" id="2487749"/>
    <lineage>
        <taxon>Archaea</taxon>
        <taxon>Methanobacteriati</taxon>
        <taxon>Methanobacteriota</taxon>
        <taxon>Stenosarchaea group</taxon>
        <taxon>Halobacteria</taxon>
        <taxon>Halobacteriales</taxon>
        <taxon>Haloarculaceae</taxon>
        <taxon>Haloarcula</taxon>
    </lineage>
</organism>
<feature type="transmembrane region" description="Helical" evidence="1">
    <location>
        <begin position="90"/>
        <end position="109"/>
    </location>
</feature>
<sequence>MADLLTHVLVGFILGSILAAGFGWKAPPFVAVVMVGALLPDLSKVAMILPPRVVEDTLGIPFDWFAVHTPFGTLLVAGIGSLLVSETTRLRVFVLLLIGGASHLVLDALLISPSRFYHVLFWPLTMRFVSLPGLYLSSDRWPSIVAACLAVIVWGIRWQSDRVR</sequence>
<dbReference type="EMBL" id="RKLT01000027">
    <property type="protein sequence ID" value="MBX0297764.1"/>
    <property type="molecule type" value="Genomic_DNA"/>
</dbReference>